<keyword evidence="8" id="KW-0472">Membrane</keyword>
<comment type="catalytic activity">
    <reaction evidence="7">
        <text>heme b + 3 reduced [NADPH--hemoprotein reductase] + 3 O2 = biliverdin IXalpha + CO + Fe(2+) + 3 oxidized [NADPH--hemoprotein reductase] + 3 H2O + H(+)</text>
        <dbReference type="Rhea" id="RHEA:21764"/>
        <dbReference type="Rhea" id="RHEA-COMP:11964"/>
        <dbReference type="Rhea" id="RHEA-COMP:11965"/>
        <dbReference type="ChEBI" id="CHEBI:15377"/>
        <dbReference type="ChEBI" id="CHEBI:15378"/>
        <dbReference type="ChEBI" id="CHEBI:15379"/>
        <dbReference type="ChEBI" id="CHEBI:17245"/>
        <dbReference type="ChEBI" id="CHEBI:29033"/>
        <dbReference type="ChEBI" id="CHEBI:57618"/>
        <dbReference type="ChEBI" id="CHEBI:57991"/>
        <dbReference type="ChEBI" id="CHEBI:58210"/>
        <dbReference type="ChEBI" id="CHEBI:60344"/>
        <dbReference type="EC" id="1.14.14.18"/>
    </reaction>
</comment>
<dbReference type="InterPro" id="IPR016053">
    <property type="entry name" value="Haem_Oase-like"/>
</dbReference>
<name>A0A1X2GZ74_SYNRA</name>
<dbReference type="Pfam" id="PF01126">
    <property type="entry name" value="Heme_oxygenase"/>
    <property type="match status" value="1"/>
</dbReference>
<accession>A0A1X2GZ74</accession>
<evidence type="ECO:0000256" key="5">
    <source>
        <dbReference type="ARBA" id="ARBA00023002"/>
    </source>
</evidence>
<dbReference type="Gene3D" id="1.20.910.10">
    <property type="entry name" value="Heme oxygenase-like"/>
    <property type="match status" value="1"/>
</dbReference>
<dbReference type="GO" id="GO:0004392">
    <property type="term" value="F:heme oxygenase (decyclizing) activity"/>
    <property type="evidence" value="ECO:0007669"/>
    <property type="project" value="UniProtKB-EC"/>
</dbReference>
<dbReference type="Proteomes" id="UP000242180">
    <property type="component" value="Unassembled WGS sequence"/>
</dbReference>
<evidence type="ECO:0000256" key="1">
    <source>
        <dbReference type="ARBA" id="ARBA00006134"/>
    </source>
</evidence>
<keyword evidence="10" id="KW-1185">Reference proteome</keyword>
<organism evidence="9 10">
    <name type="scientific">Syncephalastrum racemosum</name>
    <name type="common">Filamentous fungus</name>
    <dbReference type="NCBI Taxonomy" id="13706"/>
    <lineage>
        <taxon>Eukaryota</taxon>
        <taxon>Fungi</taxon>
        <taxon>Fungi incertae sedis</taxon>
        <taxon>Mucoromycota</taxon>
        <taxon>Mucoromycotina</taxon>
        <taxon>Mucoromycetes</taxon>
        <taxon>Mucorales</taxon>
        <taxon>Syncephalastraceae</taxon>
        <taxon>Syncephalastrum</taxon>
    </lineage>
</organism>
<evidence type="ECO:0000256" key="2">
    <source>
        <dbReference type="ARBA" id="ARBA00012360"/>
    </source>
</evidence>
<dbReference type="PRINTS" id="PR00088">
    <property type="entry name" value="HAEMOXYGNASE"/>
</dbReference>
<reference evidence="9 10" key="1">
    <citation type="submission" date="2016-07" db="EMBL/GenBank/DDBJ databases">
        <title>Pervasive Adenine N6-methylation of Active Genes in Fungi.</title>
        <authorList>
            <consortium name="DOE Joint Genome Institute"/>
            <person name="Mondo S.J."/>
            <person name="Dannebaum R.O."/>
            <person name="Kuo R.C."/>
            <person name="Labutti K."/>
            <person name="Haridas S."/>
            <person name="Kuo A."/>
            <person name="Salamov A."/>
            <person name="Ahrendt S.R."/>
            <person name="Lipzen A."/>
            <person name="Sullivan W."/>
            <person name="Andreopoulos W.B."/>
            <person name="Clum A."/>
            <person name="Lindquist E."/>
            <person name="Daum C."/>
            <person name="Ramamoorthy G.K."/>
            <person name="Gryganskyi A."/>
            <person name="Culley D."/>
            <person name="Magnuson J.K."/>
            <person name="James T.Y."/>
            <person name="O'Malley M.A."/>
            <person name="Stajich J.E."/>
            <person name="Spatafora J.W."/>
            <person name="Visel A."/>
            <person name="Grigoriev I.V."/>
        </authorList>
    </citation>
    <scope>NUCLEOTIDE SEQUENCE [LARGE SCALE GENOMIC DNA]</scope>
    <source>
        <strain evidence="9 10">NRRL 2496</strain>
    </source>
</reference>
<keyword evidence="4" id="KW-0479">Metal-binding</keyword>
<gene>
    <name evidence="9" type="ORF">BCR43DRAFT_464886</name>
</gene>
<keyword evidence="6" id="KW-0408">Iron</keyword>
<comment type="similarity">
    <text evidence="1">Belongs to the heme oxygenase family.</text>
</comment>
<protein>
    <recommendedName>
        <fullName evidence="2">heme oxygenase (biliverdin-producing)</fullName>
        <ecNumber evidence="2">1.14.14.18</ecNumber>
    </recommendedName>
</protein>
<dbReference type="CDD" id="cd19165">
    <property type="entry name" value="HemeO"/>
    <property type="match status" value="1"/>
</dbReference>
<evidence type="ECO:0000256" key="8">
    <source>
        <dbReference type="SAM" id="Phobius"/>
    </source>
</evidence>
<comment type="caution">
    <text evidence="9">The sequence shown here is derived from an EMBL/GenBank/DDBJ whole genome shotgun (WGS) entry which is preliminary data.</text>
</comment>
<keyword evidence="8" id="KW-0812">Transmembrane</keyword>
<dbReference type="InterPro" id="IPR016084">
    <property type="entry name" value="Haem_Oase-like_multi-hlx"/>
</dbReference>
<dbReference type="PROSITE" id="PS00593">
    <property type="entry name" value="HEME_OXYGENASE"/>
    <property type="match status" value="1"/>
</dbReference>
<dbReference type="GO" id="GO:0006788">
    <property type="term" value="P:heme oxidation"/>
    <property type="evidence" value="ECO:0007669"/>
    <property type="project" value="InterPro"/>
</dbReference>
<evidence type="ECO:0000256" key="3">
    <source>
        <dbReference type="ARBA" id="ARBA00022617"/>
    </source>
</evidence>
<dbReference type="GO" id="GO:0042167">
    <property type="term" value="P:heme catabolic process"/>
    <property type="evidence" value="ECO:0007669"/>
    <property type="project" value="TreeGrafter"/>
</dbReference>
<dbReference type="InterPro" id="IPR018207">
    <property type="entry name" value="Haem_oxygenase_CS"/>
</dbReference>
<evidence type="ECO:0000256" key="4">
    <source>
        <dbReference type="ARBA" id="ARBA00022723"/>
    </source>
</evidence>
<proteinExistence type="inferred from homology"/>
<dbReference type="EC" id="1.14.14.18" evidence="2"/>
<keyword evidence="5" id="KW-0560">Oxidoreductase</keyword>
<keyword evidence="8" id="KW-1133">Transmembrane helix</keyword>
<dbReference type="GO" id="GO:0020037">
    <property type="term" value="F:heme binding"/>
    <property type="evidence" value="ECO:0007669"/>
    <property type="project" value="TreeGrafter"/>
</dbReference>
<evidence type="ECO:0000313" key="10">
    <source>
        <dbReference type="Proteomes" id="UP000242180"/>
    </source>
</evidence>
<dbReference type="EMBL" id="MCGN01000014">
    <property type="protein sequence ID" value="ORY89562.1"/>
    <property type="molecule type" value="Genomic_DNA"/>
</dbReference>
<dbReference type="PANTHER" id="PTHR10720">
    <property type="entry name" value="HEME OXYGENASE"/>
    <property type="match status" value="1"/>
</dbReference>
<dbReference type="SUPFAM" id="SSF48613">
    <property type="entry name" value="Heme oxygenase-like"/>
    <property type="match status" value="1"/>
</dbReference>
<dbReference type="GO" id="GO:0006979">
    <property type="term" value="P:response to oxidative stress"/>
    <property type="evidence" value="ECO:0007669"/>
    <property type="project" value="TreeGrafter"/>
</dbReference>
<dbReference type="PANTHER" id="PTHR10720:SF0">
    <property type="entry name" value="HEME OXYGENASE"/>
    <property type="match status" value="1"/>
</dbReference>
<dbReference type="OMA" id="QTIPANH"/>
<dbReference type="AlphaFoldDB" id="A0A1X2GZ74"/>
<dbReference type="GO" id="GO:0046872">
    <property type="term" value="F:metal ion binding"/>
    <property type="evidence" value="ECO:0007669"/>
    <property type="project" value="UniProtKB-KW"/>
</dbReference>
<evidence type="ECO:0000256" key="6">
    <source>
        <dbReference type="ARBA" id="ARBA00023004"/>
    </source>
</evidence>
<evidence type="ECO:0000256" key="7">
    <source>
        <dbReference type="ARBA" id="ARBA00048328"/>
    </source>
</evidence>
<dbReference type="InParanoid" id="A0A1X2GZ74"/>
<dbReference type="STRING" id="13706.A0A1X2GZ74"/>
<dbReference type="OrthoDB" id="652091at2759"/>
<keyword evidence="3" id="KW-0349">Heme</keyword>
<dbReference type="InterPro" id="IPR002051">
    <property type="entry name" value="Haem_Oase"/>
</dbReference>
<feature type="transmembrane region" description="Helical" evidence="8">
    <location>
        <begin position="369"/>
        <end position="388"/>
    </location>
</feature>
<sequence>MSQTQTIPANHPGLDAFPLQTPEELKRQCPAFAAGCPYAKVDEAHPLPAGVAELSKCPAFQEGCPFSNKSKDDITAMFSNIPSSHPSMKELPSTPEGAMLVQLLNQFLPDDQLEKLFSDDADIILDDPQLAGAMREGTKAAHKAAENSIFTKRFLKGEINRDEYGRYITSLYFIYRSMESLLDKYRDHPAVKVIYFPEDLRREQELIQDLEFYYGKNKVAQVTDPATMTPAVKAYVKAMEDACAVDPALLVAHSYSRYLGDLSGGQILAKRLKKHVLQISESDGAWDSAEGLKFYYFNNIGNQNEFKAYYRERLNVVPVTKRTRDLVVTEAIKSFELNIALFDEVQRLSEGGQLVPTKGAKSSSSLTQYAPYALAATATAAVVGAIVYHQYTRR</sequence>
<evidence type="ECO:0000313" key="9">
    <source>
        <dbReference type="EMBL" id="ORY89562.1"/>
    </source>
</evidence>